<dbReference type="EMBL" id="JACDTY010000001">
    <property type="protein sequence ID" value="MBA1139080.1"/>
    <property type="molecule type" value="Genomic_DNA"/>
</dbReference>
<protein>
    <recommendedName>
        <fullName evidence="4">PH domain-containing protein</fullName>
    </recommendedName>
</protein>
<keyword evidence="1" id="KW-0812">Transmembrane</keyword>
<reference evidence="2 3" key="1">
    <citation type="submission" date="2020-07" db="EMBL/GenBank/DDBJ databases">
        <title>Definition of the novel symbiovar canariense within Mesorhizobium novociceri, a new species of genus Mesorhizobium nodulating Cicer canariense in the Caldera de Taburiente National Park (La Palma, Canary Islands).</title>
        <authorList>
            <person name="Leon-Barrios M."/>
            <person name="Perez-Yepez J."/>
            <person name="Flores-Felix J.D."/>
            <person name="Ramirez-Baena M.H."/>
            <person name="Pulido-Suarez L."/>
            <person name="Igual J.M."/>
            <person name="Velazquez E."/>
            <person name="Peix A."/>
        </authorList>
    </citation>
    <scope>NUCLEOTIDE SEQUENCE [LARGE SCALE GENOMIC DNA]</scope>
    <source>
        <strain evidence="2 3">CCANP35</strain>
    </source>
</reference>
<evidence type="ECO:0000313" key="3">
    <source>
        <dbReference type="Proteomes" id="UP000558284"/>
    </source>
</evidence>
<organism evidence="2 3">
    <name type="scientific">Mesorhizobium neociceri</name>
    <dbReference type="NCBI Taxonomy" id="1307853"/>
    <lineage>
        <taxon>Bacteria</taxon>
        <taxon>Pseudomonadati</taxon>
        <taxon>Pseudomonadota</taxon>
        <taxon>Alphaproteobacteria</taxon>
        <taxon>Hyphomicrobiales</taxon>
        <taxon>Phyllobacteriaceae</taxon>
        <taxon>Mesorhizobium</taxon>
    </lineage>
</organism>
<keyword evidence="1" id="KW-0472">Membrane</keyword>
<feature type="transmembrane region" description="Helical" evidence="1">
    <location>
        <begin position="25"/>
        <end position="46"/>
    </location>
</feature>
<dbReference type="AlphaFoldDB" id="A0A838B0N5"/>
<keyword evidence="3" id="KW-1185">Reference proteome</keyword>
<keyword evidence="1" id="KW-1133">Transmembrane helix</keyword>
<evidence type="ECO:0008006" key="4">
    <source>
        <dbReference type="Google" id="ProtNLM"/>
    </source>
</evidence>
<gene>
    <name evidence="2" type="ORF">H0241_02235</name>
</gene>
<evidence type="ECO:0000313" key="2">
    <source>
        <dbReference type="EMBL" id="MBA1139080.1"/>
    </source>
</evidence>
<comment type="caution">
    <text evidence="2">The sequence shown here is derived from an EMBL/GenBank/DDBJ whole genome shotgun (WGS) entry which is preliminary data.</text>
</comment>
<evidence type="ECO:0000256" key="1">
    <source>
        <dbReference type="SAM" id="Phobius"/>
    </source>
</evidence>
<dbReference type="Proteomes" id="UP000558284">
    <property type="component" value="Unassembled WGS sequence"/>
</dbReference>
<proteinExistence type="predicted"/>
<sequence>MLSASLFFVLACAFLIHVSKDGDTAGLWWCIAFFGLGALVFAWQLVRPQILVLNGQGFSLGGGLVRSPKLVPWKDIEGFFVVHRRRRIGDMIGYNFAPGSRKARSCAASPKAWAPKPHYPRAGHCRPRRW</sequence>
<name>A0A838B0N5_9HYPH</name>
<accession>A0A838B0N5</accession>